<dbReference type="AlphaFoldDB" id="A0A6V7U709"/>
<keyword evidence="3" id="KW-0963">Cytoplasm</keyword>
<evidence type="ECO:0000313" key="9">
    <source>
        <dbReference type="EMBL" id="CAD2146833.1"/>
    </source>
</evidence>
<feature type="coiled-coil region" evidence="6">
    <location>
        <begin position="295"/>
        <end position="322"/>
    </location>
</feature>
<name>A0A6V7U709_MELEN</name>
<evidence type="ECO:0000313" key="10">
    <source>
        <dbReference type="Proteomes" id="UP000580250"/>
    </source>
</evidence>
<keyword evidence="4 6" id="KW-0175">Coiled coil</keyword>
<proteinExistence type="inferred from homology"/>
<reference evidence="9 10" key="1">
    <citation type="submission" date="2020-08" db="EMBL/GenBank/DDBJ databases">
        <authorList>
            <person name="Koutsovoulos G."/>
            <person name="Danchin GJ E."/>
        </authorList>
    </citation>
    <scope>NUCLEOTIDE SEQUENCE [LARGE SCALE GENOMIC DNA]</scope>
</reference>
<feature type="compositionally biased region" description="Polar residues" evidence="7">
    <location>
        <begin position="25"/>
        <end position="45"/>
    </location>
</feature>
<dbReference type="Gene3D" id="1.20.5.1700">
    <property type="match status" value="1"/>
</dbReference>
<evidence type="ECO:0000256" key="6">
    <source>
        <dbReference type="SAM" id="Coils"/>
    </source>
</evidence>
<keyword evidence="5" id="KW-0206">Cytoskeleton</keyword>
<comment type="subcellular location">
    <subcellularLocation>
        <location evidence="1">Cytoplasm</location>
        <location evidence="1">Cytoskeleton</location>
    </subcellularLocation>
</comment>
<protein>
    <recommendedName>
        <fullName evidence="8">Transforming acidic coiled-coil-containing protein C-terminal domain-containing protein</fullName>
    </recommendedName>
</protein>
<dbReference type="EMBL" id="CAJEWN010000038">
    <property type="protein sequence ID" value="CAD2146833.1"/>
    <property type="molecule type" value="Genomic_DNA"/>
</dbReference>
<accession>A0A6V7U709</accession>
<dbReference type="GO" id="GO:0005856">
    <property type="term" value="C:cytoskeleton"/>
    <property type="evidence" value="ECO:0007669"/>
    <property type="project" value="UniProtKB-SubCell"/>
</dbReference>
<dbReference type="InterPro" id="IPR007707">
    <property type="entry name" value="TACC_C"/>
</dbReference>
<evidence type="ECO:0000256" key="7">
    <source>
        <dbReference type="SAM" id="MobiDB-lite"/>
    </source>
</evidence>
<evidence type="ECO:0000256" key="2">
    <source>
        <dbReference type="ARBA" id="ARBA00009423"/>
    </source>
</evidence>
<sequence>MISETTRNNSILPEESTKILMQPSRIPNNSAITSTPQQNNGSDMSAINTQTVTKKRTRQQTVTVENAFPSKDIENIFNRIQSSPASENQMMELQRQVQMFFIQKEREWENKLAQSKPPDNEELALSKIKLKSGQAMISRIENFNKILKSKGQHLARLSNSNSFFNGQNSVDDAGAGTPRNGYPLSPGQVDDLTRERNSLREDCATLESNYADLFKRYEKMRENCVLLKNSEEELKNAQVEEATKFENLLGKFKELRDTADFQLNQANLEIQRIIKQHEENTLGLRCRLKMNETQIQTLNLTIQGKDKQIDELNKMVEELMEKNGIAGDGDDPEDGESMIFTPGYE</sequence>
<feature type="region of interest" description="Disordered" evidence="7">
    <location>
        <begin position="323"/>
        <end position="345"/>
    </location>
</feature>
<evidence type="ECO:0000256" key="3">
    <source>
        <dbReference type="ARBA" id="ARBA00022490"/>
    </source>
</evidence>
<dbReference type="Pfam" id="PF05010">
    <property type="entry name" value="TACC_C"/>
    <property type="match status" value="1"/>
</dbReference>
<gene>
    <name evidence="9" type="ORF">MENT_LOCUS8756</name>
</gene>
<comment type="similarity">
    <text evidence="2">Belongs to the TACC family.</text>
</comment>
<comment type="caution">
    <text evidence="9">The sequence shown here is derived from an EMBL/GenBank/DDBJ whole genome shotgun (WGS) entry which is preliminary data.</text>
</comment>
<evidence type="ECO:0000256" key="4">
    <source>
        <dbReference type="ARBA" id="ARBA00023054"/>
    </source>
</evidence>
<feature type="region of interest" description="Disordered" evidence="7">
    <location>
        <begin position="1"/>
        <end position="45"/>
    </location>
</feature>
<organism evidence="9 10">
    <name type="scientific">Meloidogyne enterolobii</name>
    <name type="common">Root-knot nematode worm</name>
    <name type="synonym">Meloidogyne mayaguensis</name>
    <dbReference type="NCBI Taxonomy" id="390850"/>
    <lineage>
        <taxon>Eukaryota</taxon>
        <taxon>Metazoa</taxon>
        <taxon>Ecdysozoa</taxon>
        <taxon>Nematoda</taxon>
        <taxon>Chromadorea</taxon>
        <taxon>Rhabditida</taxon>
        <taxon>Tylenchina</taxon>
        <taxon>Tylenchomorpha</taxon>
        <taxon>Tylenchoidea</taxon>
        <taxon>Meloidogynidae</taxon>
        <taxon>Meloidogyninae</taxon>
        <taxon>Meloidogyne</taxon>
    </lineage>
</organism>
<feature type="compositionally biased region" description="Polar residues" evidence="7">
    <location>
        <begin position="1"/>
        <end position="11"/>
    </location>
</feature>
<evidence type="ECO:0000256" key="5">
    <source>
        <dbReference type="ARBA" id="ARBA00023212"/>
    </source>
</evidence>
<evidence type="ECO:0000259" key="8">
    <source>
        <dbReference type="Pfam" id="PF05010"/>
    </source>
</evidence>
<feature type="domain" description="Transforming acidic coiled-coil-containing protein C-terminal" evidence="8">
    <location>
        <begin position="188"/>
        <end position="319"/>
    </location>
</feature>
<feature type="region of interest" description="Disordered" evidence="7">
    <location>
        <begin position="168"/>
        <end position="190"/>
    </location>
</feature>
<dbReference type="Proteomes" id="UP000580250">
    <property type="component" value="Unassembled WGS sequence"/>
</dbReference>
<evidence type="ECO:0000256" key="1">
    <source>
        <dbReference type="ARBA" id="ARBA00004245"/>
    </source>
</evidence>
<dbReference type="OrthoDB" id="10255048at2759"/>